<dbReference type="EMBL" id="CACRZD030000018">
    <property type="protein sequence ID" value="CAA6673523.1"/>
    <property type="molecule type" value="Genomic_DNA"/>
</dbReference>
<proteinExistence type="predicted"/>
<reference evidence="2 3" key="1">
    <citation type="submission" date="2019-12" db="EMBL/GenBank/DDBJ databases">
        <authorList>
            <person name="Scholz U."/>
            <person name="Mascher M."/>
            <person name="Fiebig A."/>
        </authorList>
    </citation>
    <scope>NUCLEOTIDE SEQUENCE</scope>
</reference>
<accession>A0A7I8JV79</accession>
<dbReference type="Proteomes" id="UP001189122">
    <property type="component" value="Unassembled WGS sequence"/>
</dbReference>
<gene>
    <name evidence="2" type="ORF">SI7747_18019940</name>
</gene>
<evidence type="ECO:0000313" key="3">
    <source>
        <dbReference type="Proteomes" id="UP001189122"/>
    </source>
</evidence>
<feature type="compositionally biased region" description="Basic residues" evidence="1">
    <location>
        <begin position="12"/>
        <end position="25"/>
    </location>
</feature>
<sequence length="76" mass="8376">MFSEAAAPGRPRPSRTMKSQLRRRCSNSATADTTAMVITLLCACKNFWMGKLAPYANSWGIMYSENRPARTAISSS</sequence>
<evidence type="ECO:0000313" key="2">
    <source>
        <dbReference type="EMBL" id="CAA2634532.1"/>
    </source>
</evidence>
<protein>
    <submittedName>
        <fullName evidence="2">Uncharacterized protein</fullName>
    </submittedName>
</protein>
<name>A0A7I8JV79_SPIIN</name>
<dbReference type="AlphaFoldDB" id="A0A7I8JV79"/>
<dbReference type="EMBL" id="LR743605">
    <property type="protein sequence ID" value="CAA2634532.1"/>
    <property type="molecule type" value="Genomic_DNA"/>
</dbReference>
<feature type="region of interest" description="Disordered" evidence="1">
    <location>
        <begin position="1"/>
        <end position="25"/>
    </location>
</feature>
<organism evidence="2">
    <name type="scientific">Spirodela intermedia</name>
    <name type="common">Intermediate duckweed</name>
    <dbReference type="NCBI Taxonomy" id="51605"/>
    <lineage>
        <taxon>Eukaryota</taxon>
        <taxon>Viridiplantae</taxon>
        <taxon>Streptophyta</taxon>
        <taxon>Embryophyta</taxon>
        <taxon>Tracheophyta</taxon>
        <taxon>Spermatophyta</taxon>
        <taxon>Magnoliopsida</taxon>
        <taxon>Liliopsida</taxon>
        <taxon>Araceae</taxon>
        <taxon>Lemnoideae</taxon>
        <taxon>Spirodela</taxon>
    </lineage>
</organism>
<keyword evidence="3" id="KW-1185">Reference proteome</keyword>
<evidence type="ECO:0000256" key="1">
    <source>
        <dbReference type="SAM" id="MobiDB-lite"/>
    </source>
</evidence>